<dbReference type="Pfam" id="PF05485">
    <property type="entry name" value="THAP"/>
    <property type="match status" value="1"/>
</dbReference>
<dbReference type="InterPro" id="IPR021896">
    <property type="entry name" value="THAP9-like_HTH"/>
</dbReference>
<dbReference type="Proteomes" id="UP000821866">
    <property type="component" value="Chromosome 7"/>
</dbReference>
<dbReference type="PANTHER" id="PTHR46600">
    <property type="entry name" value="THAP DOMAIN-CONTAINING"/>
    <property type="match status" value="1"/>
</dbReference>
<dbReference type="InterPro" id="IPR048366">
    <property type="entry name" value="TNP-like_GBD"/>
</dbReference>
<evidence type="ECO:0000256" key="2">
    <source>
        <dbReference type="ARBA" id="ARBA00022771"/>
    </source>
</evidence>
<sequence>MPNKCCVPGCTGNYKTGKKIQVFSFPKDADALKQWLRAIPRKDFVPTSCTKVCADHFDASCIEKTTSYTDPRTGRVIEVALPVPRLRPGSVPTVFPGCPSYLSVRDKSTRETPDAKRSRQEASQLARAVEESLASYEAEQERDRFSSLEELRARLQGMSVSPKWTVIHKEECSMFLNIIDYREPCLNASLTVFANLEVFACYQGSPIKNLGSAVVPDSVQKVSSLLEILNNLSMLSEKRCTYRHLAQAIHSLLDKLEASIDEGKKETVNFMKEQLLLLSAKRIQYSAQVMVFACILRTISPHAYKFLRSTGALTLPHPSTIRKVCSSIQMCPQVDSSDDTFLQYVSQRFKHLQAHEHTVTLMLDEIYIKPCLDYKGGNICGAAVNSNEAATSVHVFMIQSLLSAFKEVAHILPVKALQGEDLHCMLKKVILGLEEIGYRVIAVVCDNNSLNRKAIKMFLPEPKLSPVYPHPADPDRPLFYVVDAVHLFKCIRNNWLNQKNAGTCFFYPRFELSNNEVHPECKITASFKHLRDLHKEESPLLLKSGYGLTSKALNPSSFERQDVKLVLQVFNPHVAEALAARKGHTDFQHATATAEFIKIILRWWSIVNVKTPSKGFHHRNVYEEPMSNHTDDPKASFLSAFITWLDVWEFYRHDTGVLTQETLSALRLSAQSLLALVKYCVSELHFKYILLGKVQTDTLESRFGQYRQMAGGQYHISVRQLCETEGRIRLQNALPRMSNDDLRGIEETDSVRDACTSFSVHVSDADLDELRAQMPVIGYVGGYCAHAAMKVLKCESCQRQLVVTRNTAETGEDTHSLIAQLDRGGLKFPSALVITVVMYTEVVVRKLMTESTSTQFLHGPNQKNVVRQLTLDSLPRLEDIDTCENGHTYELLITLVANCAANIMLNNLCKQRNDLLRIEKDQKAKNRKARIFLGK</sequence>
<dbReference type="EMBL" id="JABSTU010000009">
    <property type="protein sequence ID" value="KAH8022052.1"/>
    <property type="molecule type" value="Genomic_DNA"/>
</dbReference>
<reference evidence="7" key="2">
    <citation type="submission" date="2021-09" db="EMBL/GenBank/DDBJ databases">
        <authorList>
            <person name="Jia N."/>
            <person name="Wang J."/>
            <person name="Shi W."/>
            <person name="Du L."/>
            <person name="Sun Y."/>
            <person name="Zhan W."/>
            <person name="Jiang J."/>
            <person name="Wang Q."/>
            <person name="Zhang B."/>
            <person name="Ji P."/>
            <person name="Sakyi L.B."/>
            <person name="Cui X."/>
            <person name="Yuan T."/>
            <person name="Jiang B."/>
            <person name="Yang W."/>
            <person name="Lam T.T.-Y."/>
            <person name="Chang Q."/>
            <person name="Ding S."/>
            <person name="Wang X."/>
            <person name="Zhu J."/>
            <person name="Ruan X."/>
            <person name="Zhao L."/>
            <person name="Wei J."/>
            <person name="Que T."/>
            <person name="Du C."/>
            <person name="Cheng J."/>
            <person name="Dai P."/>
            <person name="Han X."/>
            <person name="Huang E."/>
            <person name="Gao Y."/>
            <person name="Liu J."/>
            <person name="Shao H."/>
            <person name="Ye R."/>
            <person name="Li L."/>
            <person name="Wei W."/>
            <person name="Wang X."/>
            <person name="Wang C."/>
            <person name="Huo Q."/>
            <person name="Li W."/>
            <person name="Guo W."/>
            <person name="Chen H."/>
            <person name="Chen S."/>
            <person name="Zhou L."/>
            <person name="Zhou L."/>
            <person name="Ni X."/>
            <person name="Tian J."/>
            <person name="Zhou Y."/>
            <person name="Sheng Y."/>
            <person name="Liu T."/>
            <person name="Pan Y."/>
            <person name="Xia L."/>
            <person name="Li J."/>
            <person name="Zhao F."/>
            <person name="Cao W."/>
        </authorList>
    </citation>
    <scope>NUCLEOTIDE SEQUENCE</scope>
    <source>
        <strain evidence="7">Rmic-2018</strain>
        <tissue evidence="7">Larvae</tissue>
    </source>
</reference>
<evidence type="ECO:0000313" key="7">
    <source>
        <dbReference type="EMBL" id="KAH8022052.1"/>
    </source>
</evidence>
<dbReference type="SMART" id="SM00692">
    <property type="entry name" value="DM3"/>
    <property type="match status" value="1"/>
</dbReference>
<name>A0A9J6DIK8_RHIMP</name>
<evidence type="ECO:0000256" key="1">
    <source>
        <dbReference type="ARBA" id="ARBA00022723"/>
    </source>
</evidence>
<dbReference type="GO" id="GO:0043565">
    <property type="term" value="F:sequence-specific DNA binding"/>
    <property type="evidence" value="ECO:0007669"/>
    <property type="project" value="InterPro"/>
</dbReference>
<evidence type="ECO:0000259" key="6">
    <source>
        <dbReference type="PROSITE" id="PS50950"/>
    </source>
</evidence>
<evidence type="ECO:0000256" key="4">
    <source>
        <dbReference type="ARBA" id="ARBA00023125"/>
    </source>
</evidence>
<keyword evidence="4 5" id="KW-0238">DNA-binding</keyword>
<dbReference type="InterPro" id="IPR048365">
    <property type="entry name" value="TNP-like_RNaseH_N"/>
</dbReference>
<reference evidence="7" key="1">
    <citation type="journal article" date="2020" name="Cell">
        <title>Large-Scale Comparative Analyses of Tick Genomes Elucidate Their Genetic Diversity and Vector Capacities.</title>
        <authorList>
            <consortium name="Tick Genome and Microbiome Consortium (TIGMIC)"/>
            <person name="Jia N."/>
            <person name="Wang J."/>
            <person name="Shi W."/>
            <person name="Du L."/>
            <person name="Sun Y."/>
            <person name="Zhan W."/>
            <person name="Jiang J.F."/>
            <person name="Wang Q."/>
            <person name="Zhang B."/>
            <person name="Ji P."/>
            <person name="Bell-Sakyi L."/>
            <person name="Cui X.M."/>
            <person name="Yuan T.T."/>
            <person name="Jiang B.G."/>
            <person name="Yang W.F."/>
            <person name="Lam T.T."/>
            <person name="Chang Q.C."/>
            <person name="Ding S.J."/>
            <person name="Wang X.J."/>
            <person name="Zhu J.G."/>
            <person name="Ruan X.D."/>
            <person name="Zhao L."/>
            <person name="Wei J.T."/>
            <person name="Ye R.Z."/>
            <person name="Que T.C."/>
            <person name="Du C.H."/>
            <person name="Zhou Y.H."/>
            <person name="Cheng J.X."/>
            <person name="Dai P.F."/>
            <person name="Guo W.B."/>
            <person name="Han X.H."/>
            <person name="Huang E.J."/>
            <person name="Li L.F."/>
            <person name="Wei W."/>
            <person name="Gao Y.C."/>
            <person name="Liu J.Z."/>
            <person name="Shao H.Z."/>
            <person name="Wang X."/>
            <person name="Wang C.C."/>
            <person name="Yang T.C."/>
            <person name="Huo Q.B."/>
            <person name="Li W."/>
            <person name="Chen H.Y."/>
            <person name="Chen S.E."/>
            <person name="Zhou L.G."/>
            <person name="Ni X.B."/>
            <person name="Tian J.H."/>
            <person name="Sheng Y."/>
            <person name="Liu T."/>
            <person name="Pan Y.S."/>
            <person name="Xia L.Y."/>
            <person name="Li J."/>
            <person name="Zhao F."/>
            <person name="Cao W.C."/>
        </authorList>
    </citation>
    <scope>NUCLEOTIDE SEQUENCE</scope>
    <source>
        <strain evidence="7">Rmic-2018</strain>
    </source>
</reference>
<dbReference type="Pfam" id="PF21787">
    <property type="entry name" value="TNP-like_RNaseH_N"/>
    <property type="match status" value="1"/>
</dbReference>
<evidence type="ECO:0000256" key="3">
    <source>
        <dbReference type="ARBA" id="ARBA00022833"/>
    </source>
</evidence>
<dbReference type="SUPFAM" id="SSF57716">
    <property type="entry name" value="Glucocorticoid receptor-like (DNA-binding domain)"/>
    <property type="match status" value="1"/>
</dbReference>
<dbReference type="InterPro" id="IPR006612">
    <property type="entry name" value="THAP_Znf"/>
</dbReference>
<gene>
    <name evidence="7" type="ORF">HPB51_021504</name>
</gene>
<dbReference type="GO" id="GO:0008270">
    <property type="term" value="F:zinc ion binding"/>
    <property type="evidence" value="ECO:0007669"/>
    <property type="project" value="UniProtKB-KW"/>
</dbReference>
<dbReference type="SMART" id="SM00980">
    <property type="entry name" value="THAP"/>
    <property type="match status" value="1"/>
</dbReference>
<evidence type="ECO:0000313" key="8">
    <source>
        <dbReference type="Proteomes" id="UP000821866"/>
    </source>
</evidence>
<comment type="caution">
    <text evidence="7">The sequence shown here is derived from an EMBL/GenBank/DDBJ whole genome shotgun (WGS) entry which is preliminary data.</text>
</comment>
<protein>
    <recommendedName>
        <fullName evidence="6">THAP-type domain-containing protein</fullName>
    </recommendedName>
</protein>
<dbReference type="PROSITE" id="PS50950">
    <property type="entry name" value="ZF_THAP"/>
    <property type="match status" value="1"/>
</dbReference>
<evidence type="ECO:0000256" key="5">
    <source>
        <dbReference type="PROSITE-ProRule" id="PRU00309"/>
    </source>
</evidence>
<dbReference type="InterPro" id="IPR026516">
    <property type="entry name" value="THAP1/10"/>
</dbReference>
<dbReference type="VEuPathDB" id="VectorBase:LOC119170405"/>
<keyword evidence="2 5" id="KW-0863">Zinc-finger</keyword>
<proteinExistence type="predicted"/>
<dbReference type="AlphaFoldDB" id="A0A9J6DIK8"/>
<dbReference type="Pfam" id="PF21788">
    <property type="entry name" value="TNP-like_GBD"/>
    <property type="match status" value="1"/>
</dbReference>
<dbReference type="Gene3D" id="6.20.210.20">
    <property type="entry name" value="THAP domain"/>
    <property type="match status" value="1"/>
</dbReference>
<dbReference type="PANTHER" id="PTHR46600:SF11">
    <property type="entry name" value="THAP DOMAIN-CONTAINING PROTEIN 10"/>
    <property type="match status" value="1"/>
</dbReference>
<keyword evidence="8" id="KW-1185">Reference proteome</keyword>
<organism evidence="7 8">
    <name type="scientific">Rhipicephalus microplus</name>
    <name type="common">Cattle tick</name>
    <name type="synonym">Boophilus microplus</name>
    <dbReference type="NCBI Taxonomy" id="6941"/>
    <lineage>
        <taxon>Eukaryota</taxon>
        <taxon>Metazoa</taxon>
        <taxon>Ecdysozoa</taxon>
        <taxon>Arthropoda</taxon>
        <taxon>Chelicerata</taxon>
        <taxon>Arachnida</taxon>
        <taxon>Acari</taxon>
        <taxon>Parasitiformes</taxon>
        <taxon>Ixodida</taxon>
        <taxon>Ixodoidea</taxon>
        <taxon>Ixodidae</taxon>
        <taxon>Rhipicephalinae</taxon>
        <taxon>Rhipicephalus</taxon>
        <taxon>Boophilus</taxon>
    </lineage>
</organism>
<dbReference type="InterPro" id="IPR038441">
    <property type="entry name" value="THAP_Znf_sf"/>
</dbReference>
<feature type="domain" description="THAP-type" evidence="6">
    <location>
        <begin position="1"/>
        <end position="95"/>
    </location>
</feature>
<dbReference type="Pfam" id="PF12017">
    <property type="entry name" value="Tnp_P_element"/>
    <property type="match status" value="1"/>
</dbReference>
<keyword evidence="3" id="KW-0862">Zinc</keyword>
<accession>A0A9J6DIK8</accession>
<keyword evidence="1" id="KW-0479">Metal-binding</keyword>